<evidence type="ECO:0000313" key="2">
    <source>
        <dbReference type="EMBL" id="CEP11872.1"/>
    </source>
</evidence>
<feature type="compositionally biased region" description="Low complexity" evidence="1">
    <location>
        <begin position="85"/>
        <end position="120"/>
    </location>
</feature>
<proteinExistence type="predicted"/>
<evidence type="ECO:0000313" key="3">
    <source>
        <dbReference type="Proteomes" id="UP000054107"/>
    </source>
</evidence>
<feature type="compositionally biased region" description="Polar residues" evidence="1">
    <location>
        <begin position="66"/>
        <end position="84"/>
    </location>
</feature>
<accession>A0A0B7N386</accession>
<feature type="region of interest" description="Disordered" evidence="1">
    <location>
        <begin position="66"/>
        <end position="120"/>
    </location>
</feature>
<gene>
    <name evidence="2" type="primary">PARPA_05773.1 scaffold 19890</name>
</gene>
<reference evidence="2 3" key="1">
    <citation type="submission" date="2014-09" db="EMBL/GenBank/DDBJ databases">
        <authorList>
            <person name="Ellenberger Sabrina"/>
        </authorList>
    </citation>
    <scope>NUCLEOTIDE SEQUENCE [LARGE SCALE GENOMIC DNA]</scope>
    <source>
        <strain evidence="2 3">CBS 412.66</strain>
    </source>
</reference>
<feature type="non-terminal residue" evidence="2">
    <location>
        <position position="416"/>
    </location>
</feature>
<organism evidence="2 3">
    <name type="scientific">Parasitella parasitica</name>
    <dbReference type="NCBI Taxonomy" id="35722"/>
    <lineage>
        <taxon>Eukaryota</taxon>
        <taxon>Fungi</taxon>
        <taxon>Fungi incertae sedis</taxon>
        <taxon>Mucoromycota</taxon>
        <taxon>Mucoromycotina</taxon>
        <taxon>Mucoromycetes</taxon>
        <taxon>Mucorales</taxon>
        <taxon>Mucorineae</taxon>
        <taxon>Mucoraceae</taxon>
        <taxon>Parasitella</taxon>
    </lineage>
</organism>
<evidence type="ECO:0000256" key="1">
    <source>
        <dbReference type="SAM" id="MobiDB-lite"/>
    </source>
</evidence>
<name>A0A0B7N386_9FUNG</name>
<sequence length="416" mass="46107">MATLININAQGDNLDVGVSEDNNEVIPNNIQEHLVGISSREEEGMGSASPHKQQKTLISQRPIHNNASVDTNVSTPISPNNTIKTANTADVSASSTTNTATSSTTISTTSRKSTTSTISAISTSATTDSSKLLNTTGRSTTRRPFSPLPRHLANIIQHLWPIKIIKEGYKIQFAQTQSPWYLTRMTITREKQDEINIAISKFITAGQIGHTGRIHRHTYTSSNKTFLSVRNRRRHNLPMQIAKFRFKCSTKNFFQKTAVCRRTMEKARNPFGVLLLRHLSAIKRRKIFGTYNRNGNKSSRVLRIHYNQEKEHADSVTGPGISRFSIRHSHHEDQGTGIEGQEVDTTNQASSFVTTKILPVDCRTPWEDYSHVAGGGRSIITHPPLAEELGDQSESTELQLGKPVSLVCTSNGRANV</sequence>
<keyword evidence="3" id="KW-1185">Reference proteome</keyword>
<dbReference type="AlphaFoldDB" id="A0A0B7N386"/>
<dbReference type="Proteomes" id="UP000054107">
    <property type="component" value="Unassembled WGS sequence"/>
</dbReference>
<protein>
    <submittedName>
        <fullName evidence="2">Uncharacterized protein</fullName>
    </submittedName>
</protein>
<dbReference type="EMBL" id="LN727106">
    <property type="protein sequence ID" value="CEP11872.1"/>
    <property type="molecule type" value="Genomic_DNA"/>
</dbReference>